<reference evidence="1 2" key="1">
    <citation type="journal article" date="2023" name="Elife">
        <title>Identification of key yeast species and microbe-microbe interactions impacting larval growth of Drosophila in the wild.</title>
        <authorList>
            <person name="Mure A."/>
            <person name="Sugiura Y."/>
            <person name="Maeda R."/>
            <person name="Honda K."/>
            <person name="Sakurai N."/>
            <person name="Takahashi Y."/>
            <person name="Watada M."/>
            <person name="Katoh T."/>
            <person name="Gotoh A."/>
            <person name="Gotoh Y."/>
            <person name="Taniguchi I."/>
            <person name="Nakamura K."/>
            <person name="Hayashi T."/>
            <person name="Katayama T."/>
            <person name="Uemura T."/>
            <person name="Hattori Y."/>
        </authorList>
    </citation>
    <scope>NUCLEOTIDE SEQUENCE [LARGE SCALE GENOMIC DNA]</scope>
    <source>
        <strain evidence="1 2">SC-9</strain>
    </source>
</reference>
<keyword evidence="2" id="KW-1185">Reference proteome</keyword>
<gene>
    <name evidence="1" type="ORF">DASC09_040340</name>
</gene>
<name>A0AAV5QPU3_9ASCO</name>
<proteinExistence type="predicted"/>
<comment type="caution">
    <text evidence="1">The sequence shown here is derived from an EMBL/GenBank/DDBJ whole genome shotgun (WGS) entry which is preliminary data.</text>
</comment>
<sequence length="71" mass="7801">MVQNPGVDMKITGTYENGVNFNQLVKDGVEPLHKISFVGDLFLHFLANLSYIDDPGMKAKFTSGIIKVDDG</sequence>
<evidence type="ECO:0000313" key="2">
    <source>
        <dbReference type="Proteomes" id="UP001360560"/>
    </source>
</evidence>
<organism evidence="1 2">
    <name type="scientific">Saccharomycopsis crataegensis</name>
    <dbReference type="NCBI Taxonomy" id="43959"/>
    <lineage>
        <taxon>Eukaryota</taxon>
        <taxon>Fungi</taxon>
        <taxon>Dikarya</taxon>
        <taxon>Ascomycota</taxon>
        <taxon>Saccharomycotina</taxon>
        <taxon>Saccharomycetes</taxon>
        <taxon>Saccharomycopsidaceae</taxon>
        <taxon>Saccharomycopsis</taxon>
    </lineage>
</organism>
<dbReference type="RefSeq" id="XP_064853705.1">
    <property type="nucleotide sequence ID" value="XM_064997633.1"/>
</dbReference>
<dbReference type="AlphaFoldDB" id="A0AAV5QPU3"/>
<evidence type="ECO:0000313" key="1">
    <source>
        <dbReference type="EMBL" id="GMM36709.1"/>
    </source>
</evidence>
<accession>A0AAV5QPU3</accession>
<dbReference type="GeneID" id="90074684"/>
<dbReference type="EMBL" id="BTFZ01000011">
    <property type="protein sequence ID" value="GMM36709.1"/>
    <property type="molecule type" value="Genomic_DNA"/>
</dbReference>
<protein>
    <submittedName>
        <fullName evidence="1">Uncharacterized protein</fullName>
    </submittedName>
</protein>
<dbReference type="Proteomes" id="UP001360560">
    <property type="component" value="Unassembled WGS sequence"/>
</dbReference>